<gene>
    <name evidence="5" type="ORF">CLCR_01632</name>
</gene>
<dbReference type="InterPro" id="IPR051911">
    <property type="entry name" value="SDR_oxidoreductase"/>
</dbReference>
<evidence type="ECO:0000256" key="1">
    <source>
        <dbReference type="ARBA" id="ARBA00006484"/>
    </source>
</evidence>
<feature type="region of interest" description="Disordered" evidence="4">
    <location>
        <begin position="308"/>
        <end position="328"/>
    </location>
</feature>
<dbReference type="AlphaFoldDB" id="A0A1C1CB60"/>
<keyword evidence="2" id="KW-0560">Oxidoreductase</keyword>
<dbReference type="VEuPathDB" id="FungiDB:CLCR_01632"/>
<dbReference type="PANTHER" id="PTHR43976">
    <property type="entry name" value="SHORT CHAIN DEHYDROGENASE"/>
    <property type="match status" value="1"/>
</dbReference>
<keyword evidence="6" id="KW-1185">Reference proteome</keyword>
<evidence type="ECO:0000313" key="6">
    <source>
        <dbReference type="Proteomes" id="UP000094526"/>
    </source>
</evidence>
<feature type="compositionally biased region" description="Basic and acidic residues" evidence="4">
    <location>
        <begin position="315"/>
        <end position="328"/>
    </location>
</feature>
<comment type="similarity">
    <text evidence="1 3">Belongs to the short-chain dehydrogenases/reductases (SDR) family.</text>
</comment>
<proteinExistence type="inferred from homology"/>
<accession>A0A1C1CB60</accession>
<sequence length="328" mass="35408">MSQKDVWLISMLKKSVTGCSSGLGKALAKHAYEMGCPVVATARRPETLSYLPDGDKNVLKLGLDVTVADQVDQVIKTAVDRFGCLDVVVNNAAYGLTGDTEVIPDADARAQLETNFWGPVNVTKAVLPVMREVNPHGKGGLVMQISSVGGRVCFPGGAFYHASKFALEGFTDTVAKEMHPDWNIKFTIIEPGVLEGGLSPYQPLDADGKAVGAVLTNFVQNMTLPPRHPAYEDPACGYNKIGAYMASMANTVQWSDPTVCARVLHELASNRNETKPPLRLALGADAWAAVKAELESITRENEAWKSVAESTSHAENAKARDFLLDHRQ</sequence>
<dbReference type="CDD" id="cd05374">
    <property type="entry name" value="17beta-HSD-like_SDR_c"/>
    <property type="match status" value="1"/>
</dbReference>
<evidence type="ECO:0000313" key="5">
    <source>
        <dbReference type="EMBL" id="OCT45716.1"/>
    </source>
</evidence>
<protein>
    <submittedName>
        <fullName evidence="5">Putative oxidoreductase</fullName>
    </submittedName>
</protein>
<dbReference type="OrthoDB" id="1274115at2759"/>
<evidence type="ECO:0000256" key="3">
    <source>
        <dbReference type="RuleBase" id="RU000363"/>
    </source>
</evidence>
<dbReference type="PRINTS" id="PR00080">
    <property type="entry name" value="SDRFAMILY"/>
</dbReference>
<dbReference type="PANTHER" id="PTHR43976:SF16">
    <property type="entry name" value="SHORT-CHAIN DEHYDROGENASE_REDUCTASE FAMILY PROTEIN"/>
    <property type="match status" value="1"/>
</dbReference>
<dbReference type="eggNOG" id="KOG1205">
    <property type="taxonomic scope" value="Eukaryota"/>
</dbReference>
<dbReference type="VEuPathDB" id="FungiDB:G647_03613"/>
<dbReference type="Gene3D" id="3.40.50.720">
    <property type="entry name" value="NAD(P)-binding Rossmann-like Domain"/>
    <property type="match status" value="1"/>
</dbReference>
<dbReference type="GO" id="GO:0016491">
    <property type="term" value="F:oxidoreductase activity"/>
    <property type="evidence" value="ECO:0007669"/>
    <property type="project" value="UniProtKB-KW"/>
</dbReference>
<name>A0A1C1CB60_9EURO</name>
<comment type="caution">
    <text evidence="5">The sequence shown here is derived from an EMBL/GenBank/DDBJ whole genome shotgun (WGS) entry which is preliminary data.</text>
</comment>
<dbReference type="InterPro" id="IPR036291">
    <property type="entry name" value="NAD(P)-bd_dom_sf"/>
</dbReference>
<dbReference type="PRINTS" id="PR00081">
    <property type="entry name" value="GDHRDH"/>
</dbReference>
<organism evidence="5 6">
    <name type="scientific">Cladophialophora carrionii</name>
    <dbReference type="NCBI Taxonomy" id="86049"/>
    <lineage>
        <taxon>Eukaryota</taxon>
        <taxon>Fungi</taxon>
        <taxon>Dikarya</taxon>
        <taxon>Ascomycota</taxon>
        <taxon>Pezizomycotina</taxon>
        <taxon>Eurotiomycetes</taxon>
        <taxon>Chaetothyriomycetidae</taxon>
        <taxon>Chaetothyriales</taxon>
        <taxon>Herpotrichiellaceae</taxon>
        <taxon>Cladophialophora</taxon>
    </lineage>
</organism>
<evidence type="ECO:0000256" key="2">
    <source>
        <dbReference type="ARBA" id="ARBA00023002"/>
    </source>
</evidence>
<dbReference type="SUPFAM" id="SSF51735">
    <property type="entry name" value="NAD(P)-binding Rossmann-fold domains"/>
    <property type="match status" value="1"/>
</dbReference>
<evidence type="ECO:0000256" key="4">
    <source>
        <dbReference type="SAM" id="MobiDB-lite"/>
    </source>
</evidence>
<dbReference type="Proteomes" id="UP000094526">
    <property type="component" value="Unassembled WGS sequence"/>
</dbReference>
<reference evidence="6" key="1">
    <citation type="submission" date="2015-07" db="EMBL/GenBank/DDBJ databases">
        <authorList>
            <person name="Teixeira M.M."/>
            <person name="Souza R.C."/>
            <person name="Almeida L.G."/>
            <person name="Vicente V.A."/>
            <person name="de Hoog S."/>
            <person name="Bocca A.L."/>
            <person name="de Almeida S.R."/>
            <person name="Vasconcelos A.T."/>
            <person name="Felipe M.S."/>
        </authorList>
    </citation>
    <scope>NUCLEOTIDE SEQUENCE [LARGE SCALE GENOMIC DNA]</scope>
    <source>
        <strain evidence="6">KSF</strain>
    </source>
</reference>
<dbReference type="STRING" id="86049.A0A1C1CB60"/>
<dbReference type="Pfam" id="PF00106">
    <property type="entry name" value="adh_short"/>
    <property type="match status" value="1"/>
</dbReference>
<dbReference type="EMBL" id="LGRB01000019">
    <property type="protein sequence ID" value="OCT45716.1"/>
    <property type="molecule type" value="Genomic_DNA"/>
</dbReference>
<dbReference type="InterPro" id="IPR002347">
    <property type="entry name" value="SDR_fam"/>
</dbReference>